<dbReference type="EMBL" id="PQAP01000046">
    <property type="protein sequence ID" value="PWB73866.1"/>
    <property type="molecule type" value="Genomic_DNA"/>
</dbReference>
<feature type="transmembrane region" description="Helical" evidence="1">
    <location>
        <begin position="356"/>
        <end position="374"/>
    </location>
</feature>
<dbReference type="SUPFAM" id="SSF82866">
    <property type="entry name" value="Multidrug efflux transporter AcrB transmembrane domain"/>
    <property type="match status" value="2"/>
</dbReference>
<dbReference type="Proteomes" id="UP000250918">
    <property type="component" value="Unassembled WGS sequence"/>
</dbReference>
<keyword evidence="1" id="KW-0472">Membrane</keyword>
<dbReference type="PANTHER" id="PTHR32063:SF8">
    <property type="entry name" value="CATION EFFLUX PROTEIN"/>
    <property type="match status" value="1"/>
</dbReference>
<feature type="transmembrane region" description="Helical" evidence="1">
    <location>
        <begin position="12"/>
        <end position="30"/>
    </location>
</feature>
<dbReference type="Pfam" id="PF00873">
    <property type="entry name" value="ACR_tran"/>
    <property type="match status" value="1"/>
</dbReference>
<comment type="caution">
    <text evidence="2">The sequence shown here is derived from an EMBL/GenBank/DDBJ whole genome shotgun (WGS) entry which is preliminary data.</text>
</comment>
<name>A0A855X7Q3_9BACT</name>
<evidence type="ECO:0000313" key="3">
    <source>
        <dbReference type="Proteomes" id="UP000250918"/>
    </source>
</evidence>
<evidence type="ECO:0000256" key="1">
    <source>
        <dbReference type="SAM" id="Phobius"/>
    </source>
</evidence>
<dbReference type="Gene3D" id="3.30.70.1440">
    <property type="entry name" value="Multidrug efflux transporter AcrB pore domain"/>
    <property type="match status" value="1"/>
</dbReference>
<feature type="transmembrane region" description="Helical" evidence="1">
    <location>
        <begin position="331"/>
        <end position="350"/>
    </location>
</feature>
<keyword evidence="1" id="KW-0812">Transmembrane</keyword>
<dbReference type="Gene3D" id="3.30.2090.10">
    <property type="entry name" value="Multidrug efflux transporter AcrB TolC docking domain, DN and DC subdomains"/>
    <property type="match status" value="2"/>
</dbReference>
<proteinExistence type="predicted"/>
<accession>A0A855X7Q3</accession>
<feature type="transmembrane region" description="Helical" evidence="1">
    <location>
        <begin position="972"/>
        <end position="991"/>
    </location>
</feature>
<feature type="transmembrane region" description="Helical" evidence="1">
    <location>
        <begin position="870"/>
        <end position="888"/>
    </location>
</feature>
<feature type="transmembrane region" description="Helical" evidence="1">
    <location>
        <begin position="431"/>
        <end position="452"/>
    </location>
</feature>
<dbReference type="SUPFAM" id="SSF82693">
    <property type="entry name" value="Multidrug efflux transporter AcrB pore domain, PN1, PN2, PC1 and PC2 subdomains"/>
    <property type="match status" value="3"/>
</dbReference>
<evidence type="ECO:0000313" key="2">
    <source>
        <dbReference type="EMBL" id="PWB73866.1"/>
    </source>
</evidence>
<feature type="transmembrane region" description="Helical" evidence="1">
    <location>
        <begin position="900"/>
        <end position="920"/>
    </location>
</feature>
<dbReference type="PRINTS" id="PR00702">
    <property type="entry name" value="ACRIFLAVINRP"/>
</dbReference>
<dbReference type="PANTHER" id="PTHR32063">
    <property type="match status" value="1"/>
</dbReference>
<feature type="transmembrane region" description="Helical" evidence="1">
    <location>
        <begin position="1003"/>
        <end position="1028"/>
    </location>
</feature>
<dbReference type="GO" id="GO:0005886">
    <property type="term" value="C:plasma membrane"/>
    <property type="evidence" value="ECO:0007669"/>
    <property type="project" value="TreeGrafter"/>
</dbReference>
<reference evidence="2 3" key="1">
    <citation type="journal article" date="2018" name="ISME J.">
        <title>A methanotrophic archaeon couples anaerobic oxidation of methane to Fe(III) reduction.</title>
        <authorList>
            <person name="Cai C."/>
            <person name="Leu A.O."/>
            <person name="Xie G.J."/>
            <person name="Guo J."/>
            <person name="Feng Y."/>
            <person name="Zhao J.X."/>
            <person name="Tyson G.W."/>
            <person name="Yuan Z."/>
            <person name="Hu S."/>
        </authorList>
    </citation>
    <scope>NUCLEOTIDE SEQUENCE [LARGE SCALE GENOMIC DNA]</scope>
    <source>
        <strain evidence="2">FeB_12</strain>
    </source>
</reference>
<dbReference type="Gene3D" id="3.30.70.1430">
    <property type="entry name" value="Multidrug efflux transporter AcrB pore domain"/>
    <property type="match status" value="2"/>
</dbReference>
<dbReference type="AlphaFoldDB" id="A0A855X7Q3"/>
<organism evidence="2 3">
    <name type="scientific">candidate division GN15 bacterium</name>
    <dbReference type="NCBI Taxonomy" id="2072418"/>
    <lineage>
        <taxon>Bacteria</taxon>
        <taxon>candidate division GN15</taxon>
    </lineage>
</organism>
<dbReference type="GO" id="GO:0042910">
    <property type="term" value="F:xenobiotic transmembrane transporter activity"/>
    <property type="evidence" value="ECO:0007669"/>
    <property type="project" value="TreeGrafter"/>
</dbReference>
<sequence>MWLTRLALRYPVSTFLIAATILVLGVVSFTQLPVDLLPNISIPVVSTITFYSGAGPLDMEQSVTVFIERAVSSVNDVSYVQSSTREGISQVRVNFNWDANLDVGLVDIVQRVNRVLNQLPTGVSQPVVLRFDITSVPVCLVSISSSMDERDLYDLALNTIEPQIEHLPGVASAAVSGGRIREIHVTLDRNRIQALQLPVTAILNAVANSNLVIPSGDLKTGPFDYSLKTESRFNVVRPLEDVIIKTVNGVPIRIRDVGKVEDSYQEQTEIVRVNGEPGVNLSVQKLANANTIDVVDNVVRALPKLVGIPEGVKMSLSFDQSMYIKQTISGLQHEALIGAFLAMLIIMAFLRNLRGTLIIIVAIPLSILIAFIWFRFGNVTLNIMTFGGLALAVGRLVDDSIVELEAISRHYNQRKEGTSKLQATLDAAREVASPIFVSTLSTVIVFLPVVFVGGIAKLLFVPLAITITVALFGSFFISRTVTPLMCLNLLPPEKPLERESRRFSDRVRVRAHDAIESLDNWYARRVSWALDHRKLIVLGIVGFSIASFVLFKFVGTEFFPDQDEGQFAITVKLPVGTRVEETNQFVQKVERVLKDNVPEIQTIVSDIGVPSSRSGTLFSRNSGSHAANIRVALVPVNQRKRSVFDIVKAIRPKLMAIPGAAMYVSPGGFLRFLLNFGSSAPLDVEVRGFDLETGSALAKKVAAIVRSVPGATDVQISREDNLPELRVQIDRERAGILGISAADIANTINTMIDGSVASLYTDPANGNQYNILVRLSESYRSHIEDLQNVVLITASGQQVLLGNVARIYKAASPVEIDRKYQQRLVEVTGEVTGRDLGSVAQDIQKQLDTLTIPPGFEVKQTGNAEQQQQTFRVLLLALLLAIMLVYVVMASQFQSLIDPFIIMFTVPLGLVGVVWILFLTGTTLSVTSFQGVIIMIGIVVSNGVLLVDYTNHLRMRGLPLREAIVTGGKTRLKPIIMTTLATVLGLIPMALGLGGESTQAPLAIAVIGGLSVSSFLTLFFIPVLYTIFEEKFRRELKAPEEFMG</sequence>
<feature type="transmembrane region" description="Helical" evidence="1">
    <location>
        <begin position="458"/>
        <end position="477"/>
    </location>
</feature>
<keyword evidence="1" id="KW-1133">Transmembrane helix</keyword>
<dbReference type="InterPro" id="IPR027463">
    <property type="entry name" value="AcrB_DN_DC_subdom"/>
</dbReference>
<dbReference type="SUPFAM" id="SSF82714">
    <property type="entry name" value="Multidrug efflux transporter AcrB TolC docking domain, DN and DC subdomains"/>
    <property type="match status" value="2"/>
</dbReference>
<dbReference type="InterPro" id="IPR001036">
    <property type="entry name" value="Acrflvin-R"/>
</dbReference>
<dbReference type="Gene3D" id="3.30.70.1320">
    <property type="entry name" value="Multidrug efflux transporter AcrB pore domain like"/>
    <property type="match status" value="1"/>
</dbReference>
<gene>
    <name evidence="2" type="ORF">C3F09_04690</name>
</gene>
<dbReference type="Gene3D" id="1.20.1640.10">
    <property type="entry name" value="Multidrug efflux transporter AcrB transmembrane domain"/>
    <property type="match status" value="2"/>
</dbReference>
<feature type="transmembrane region" description="Helical" evidence="1">
    <location>
        <begin position="932"/>
        <end position="951"/>
    </location>
</feature>
<protein>
    <submittedName>
        <fullName evidence="2">AcrB/AcrD/AcrF family protein</fullName>
    </submittedName>
</protein>
<feature type="transmembrane region" description="Helical" evidence="1">
    <location>
        <begin position="535"/>
        <end position="554"/>
    </location>
</feature>